<evidence type="ECO:0000313" key="1">
    <source>
        <dbReference type="EMBL" id="PPA93341.1"/>
    </source>
</evidence>
<name>A0AAP8U3S9_BRELA</name>
<dbReference type="InterPro" id="IPR008983">
    <property type="entry name" value="Tumour_necrosis_fac-like_dom"/>
</dbReference>
<evidence type="ECO:0000313" key="2">
    <source>
        <dbReference type="Proteomes" id="UP000239759"/>
    </source>
</evidence>
<dbReference type="AlphaFoldDB" id="A0AAP8U3S9"/>
<reference evidence="1 2" key="1">
    <citation type="submission" date="2018-02" db="EMBL/GenBank/DDBJ databases">
        <title>Comparative analysis of genomes of three Brevibacillus laterosporus strains producers of potent antimicrobials isolated from silage.</title>
        <authorList>
            <person name="Kojic M."/>
            <person name="Miljkovic M."/>
            <person name="Studholme D."/>
            <person name="Filipic B."/>
        </authorList>
    </citation>
    <scope>NUCLEOTIDE SEQUENCE [LARGE SCALE GENOMIC DNA]</scope>
    <source>
        <strain evidence="1 2">BGSP11</strain>
    </source>
</reference>
<protein>
    <submittedName>
        <fullName evidence="1">Uncharacterized protein</fullName>
    </submittedName>
</protein>
<dbReference type="EMBL" id="PRKQ01000026">
    <property type="protein sequence ID" value="PPA93341.1"/>
    <property type="molecule type" value="Genomic_DNA"/>
</dbReference>
<dbReference type="Proteomes" id="UP000239759">
    <property type="component" value="Unassembled WGS sequence"/>
</dbReference>
<organism evidence="1 2">
    <name type="scientific">Brevibacillus laterosporus</name>
    <name type="common">Bacillus laterosporus</name>
    <dbReference type="NCBI Taxonomy" id="1465"/>
    <lineage>
        <taxon>Bacteria</taxon>
        <taxon>Bacillati</taxon>
        <taxon>Bacillota</taxon>
        <taxon>Bacilli</taxon>
        <taxon>Bacillales</taxon>
        <taxon>Paenibacillaceae</taxon>
        <taxon>Brevibacillus</taxon>
    </lineage>
</organism>
<sequence>MEIGGVPVTPTPLAGDGGGPIVGSIILNITSPTTVQLVNANNSPAQLHNNTNATLTIVKLT</sequence>
<dbReference type="Gene3D" id="2.60.120.40">
    <property type="match status" value="1"/>
</dbReference>
<accession>A0AAP8U3S9</accession>
<gene>
    <name evidence="1" type="ORF">C4A77_18435</name>
</gene>
<comment type="caution">
    <text evidence="1">The sequence shown here is derived from an EMBL/GenBank/DDBJ whole genome shotgun (WGS) entry which is preliminary data.</text>
</comment>
<proteinExistence type="predicted"/>